<accession>A0AAI9TAA2</accession>
<name>A0AAI9TAA2_PENTH</name>
<protein>
    <submittedName>
        <fullName evidence="1">Uncharacterized protein</fullName>
    </submittedName>
</protein>
<keyword evidence="2" id="KW-1185">Reference proteome</keyword>
<sequence length="99" mass="11250">MAHISSSIFSVISQVSNAGPVIGRGHKSTVTLVPRRPERIEVLIERWEWIGVLYGILTNEYYIKVLSYIAIGSYSLLRRKKPIIIRRIHYIGIGTSKVN</sequence>
<dbReference type="Proteomes" id="UP001227192">
    <property type="component" value="Unassembled WGS sequence"/>
</dbReference>
<dbReference type="EMBL" id="LACB01000428">
    <property type="protein sequence ID" value="KAJ9483467.1"/>
    <property type="molecule type" value="Genomic_DNA"/>
</dbReference>
<evidence type="ECO:0000313" key="2">
    <source>
        <dbReference type="Proteomes" id="UP001227192"/>
    </source>
</evidence>
<evidence type="ECO:0000313" key="1">
    <source>
        <dbReference type="EMBL" id="KAJ9483467.1"/>
    </source>
</evidence>
<dbReference type="AlphaFoldDB" id="A0AAI9TAA2"/>
<organism evidence="1 2">
    <name type="scientific">Penicillium thymicola</name>
    <dbReference type="NCBI Taxonomy" id="293382"/>
    <lineage>
        <taxon>Eukaryota</taxon>
        <taxon>Fungi</taxon>
        <taxon>Dikarya</taxon>
        <taxon>Ascomycota</taxon>
        <taxon>Pezizomycotina</taxon>
        <taxon>Eurotiomycetes</taxon>
        <taxon>Eurotiomycetidae</taxon>
        <taxon>Eurotiales</taxon>
        <taxon>Aspergillaceae</taxon>
        <taxon>Penicillium</taxon>
    </lineage>
</organism>
<proteinExistence type="predicted"/>
<reference evidence="1" key="1">
    <citation type="submission" date="2015-06" db="EMBL/GenBank/DDBJ databases">
        <authorList>
            <person name="Nguyen H."/>
        </authorList>
    </citation>
    <scope>NUCLEOTIDE SEQUENCE</scope>
    <source>
        <strain evidence="1">DAOM 180753</strain>
    </source>
</reference>
<gene>
    <name evidence="1" type="ORF">VN97_g9936</name>
</gene>
<reference evidence="1" key="2">
    <citation type="journal article" date="2016" name="Fungal Biol.">
        <title>Ochratoxin A production by Penicillium thymicola.</title>
        <authorList>
            <person name="Nguyen H.D.T."/>
            <person name="McMullin D.R."/>
            <person name="Ponomareva E."/>
            <person name="Riley R."/>
            <person name="Pomraning K.R."/>
            <person name="Baker S.E."/>
            <person name="Seifert K.A."/>
        </authorList>
    </citation>
    <scope>NUCLEOTIDE SEQUENCE</scope>
    <source>
        <strain evidence="1">DAOM 180753</strain>
    </source>
</reference>
<comment type="caution">
    <text evidence="1">The sequence shown here is derived from an EMBL/GenBank/DDBJ whole genome shotgun (WGS) entry which is preliminary data.</text>
</comment>